<evidence type="ECO:0000313" key="1">
    <source>
        <dbReference type="EMBL" id="KLA22393.1"/>
    </source>
</evidence>
<reference evidence="1 2" key="1">
    <citation type="submission" date="2015-04" db="EMBL/GenBank/DDBJ databases">
        <title>Draft Genome Sequences of Eight Spore-Forming Food Isolates of Bacillus cereus Genome sequencing.</title>
        <authorList>
            <person name="Krawcyk A.O."/>
            <person name="de Jong A."/>
            <person name="Eijlander R.T."/>
            <person name="Berendsen E.M."/>
            <person name="Holsappel S."/>
            <person name="Wells-Bennik M."/>
            <person name="Kuipers O.P."/>
        </authorList>
    </citation>
    <scope>NUCLEOTIDE SEQUENCE [LARGE SCALE GENOMIC DNA]</scope>
    <source>
        <strain evidence="1 2">B4077</strain>
    </source>
</reference>
<sequence>MMVLEYGFFHGRICIIIGMGLKDGTTGEEELLNKLMNRGTYKDYVVSIVGANYLHLLLKNIIQVIILSFSDIRLLKINRETLVSLQKVLLAILNCSS</sequence>
<organism evidence="1 2">
    <name type="scientific">Bacillus cereus</name>
    <dbReference type="NCBI Taxonomy" id="1396"/>
    <lineage>
        <taxon>Bacteria</taxon>
        <taxon>Bacillati</taxon>
        <taxon>Bacillota</taxon>
        <taxon>Bacilli</taxon>
        <taxon>Bacillales</taxon>
        <taxon>Bacillaceae</taxon>
        <taxon>Bacillus</taxon>
        <taxon>Bacillus cereus group</taxon>
    </lineage>
</organism>
<accession>A0A0G8EDR3</accession>
<evidence type="ECO:0000313" key="2">
    <source>
        <dbReference type="Proteomes" id="UP000035214"/>
    </source>
</evidence>
<dbReference type="Proteomes" id="UP000035214">
    <property type="component" value="Unassembled WGS sequence"/>
</dbReference>
<protein>
    <submittedName>
        <fullName evidence="1">Uncharacterized protein</fullName>
    </submittedName>
</protein>
<name>A0A0G8EDR3_BACCE</name>
<dbReference type="EMBL" id="LCYI01000061">
    <property type="protein sequence ID" value="KLA22393.1"/>
    <property type="molecule type" value="Genomic_DNA"/>
</dbReference>
<dbReference type="RefSeq" id="WP_237470697.1">
    <property type="nucleotide sequence ID" value="NZ_JADNQL010000056.1"/>
</dbReference>
<gene>
    <name evidence="1" type="ORF">B4077_6174</name>
</gene>
<dbReference type="AlphaFoldDB" id="A0A0G8EDR3"/>
<dbReference type="PATRIC" id="fig|1396.428.peg.2443"/>
<comment type="caution">
    <text evidence="1">The sequence shown here is derived from an EMBL/GenBank/DDBJ whole genome shotgun (WGS) entry which is preliminary data.</text>
</comment>
<proteinExistence type="predicted"/>